<keyword evidence="2" id="KW-0645">Protease</keyword>
<evidence type="ECO:0000313" key="10">
    <source>
        <dbReference type="EMBL" id="MBB5058048.1"/>
    </source>
</evidence>
<dbReference type="InterPro" id="IPR023828">
    <property type="entry name" value="Peptidase_S8_Ser-AS"/>
</dbReference>
<gene>
    <name evidence="10" type="ORF">HDF16_002754</name>
</gene>
<feature type="signal peptide" evidence="8">
    <location>
        <begin position="1"/>
        <end position="18"/>
    </location>
</feature>
<comment type="caution">
    <text evidence="10">The sequence shown here is derived from an EMBL/GenBank/DDBJ whole genome shotgun (WGS) entry which is preliminary data.</text>
</comment>
<dbReference type="SMART" id="SM00944">
    <property type="entry name" value="Pro-kuma_activ"/>
    <property type="match status" value="1"/>
</dbReference>
<dbReference type="GO" id="GO:0004252">
    <property type="term" value="F:serine-type endopeptidase activity"/>
    <property type="evidence" value="ECO:0007669"/>
    <property type="project" value="InterPro"/>
</dbReference>
<proteinExistence type="predicted"/>
<dbReference type="GO" id="GO:0008240">
    <property type="term" value="F:tripeptidyl-peptidase activity"/>
    <property type="evidence" value="ECO:0007669"/>
    <property type="project" value="TreeGrafter"/>
</dbReference>
<keyword evidence="7" id="KW-0865">Zymogen</keyword>
<dbReference type="GO" id="GO:0046872">
    <property type="term" value="F:metal ion binding"/>
    <property type="evidence" value="ECO:0007669"/>
    <property type="project" value="UniProtKB-KW"/>
</dbReference>
<keyword evidence="5" id="KW-0720">Serine protease</keyword>
<dbReference type="PROSITE" id="PS51695">
    <property type="entry name" value="SEDOLISIN"/>
    <property type="match status" value="1"/>
</dbReference>
<comment type="cofactor">
    <cofactor evidence="1">
        <name>Ca(2+)</name>
        <dbReference type="ChEBI" id="CHEBI:29108"/>
    </cofactor>
</comment>
<evidence type="ECO:0000256" key="5">
    <source>
        <dbReference type="ARBA" id="ARBA00022825"/>
    </source>
</evidence>
<dbReference type="Pfam" id="PF16640">
    <property type="entry name" value="Big_3_5"/>
    <property type="match status" value="4"/>
</dbReference>
<evidence type="ECO:0000313" key="11">
    <source>
        <dbReference type="Proteomes" id="UP000540989"/>
    </source>
</evidence>
<dbReference type="InterPro" id="IPR015366">
    <property type="entry name" value="S53_propep"/>
</dbReference>
<reference evidence="10 11" key="1">
    <citation type="submission" date="2020-08" db="EMBL/GenBank/DDBJ databases">
        <title>Genomic Encyclopedia of Type Strains, Phase IV (KMG-V): Genome sequencing to study the core and pangenomes of soil and plant-associated prokaryotes.</title>
        <authorList>
            <person name="Whitman W."/>
        </authorList>
    </citation>
    <scope>NUCLEOTIDE SEQUENCE [LARGE SCALE GENOMIC DNA]</scope>
    <source>
        <strain evidence="10 11">M8UP14</strain>
    </source>
</reference>
<evidence type="ECO:0000256" key="7">
    <source>
        <dbReference type="ARBA" id="ARBA00023145"/>
    </source>
</evidence>
<dbReference type="SUPFAM" id="SSF52743">
    <property type="entry name" value="Subtilisin-like"/>
    <property type="match status" value="1"/>
</dbReference>
<dbReference type="RefSeq" id="WP_184217286.1">
    <property type="nucleotide sequence ID" value="NZ_JACHIP010000003.1"/>
</dbReference>
<keyword evidence="3" id="KW-0479">Metal-binding</keyword>
<protein>
    <recommendedName>
        <fullName evidence="9">Peptidase S53 domain-containing protein</fullName>
    </recommendedName>
</protein>
<organism evidence="10 11">
    <name type="scientific">Granulicella aggregans</name>
    <dbReference type="NCBI Taxonomy" id="474949"/>
    <lineage>
        <taxon>Bacteria</taxon>
        <taxon>Pseudomonadati</taxon>
        <taxon>Acidobacteriota</taxon>
        <taxon>Terriglobia</taxon>
        <taxon>Terriglobales</taxon>
        <taxon>Acidobacteriaceae</taxon>
        <taxon>Granulicella</taxon>
    </lineage>
</organism>
<dbReference type="Proteomes" id="UP000540989">
    <property type="component" value="Unassembled WGS sequence"/>
</dbReference>
<dbReference type="EMBL" id="JACHIP010000003">
    <property type="protein sequence ID" value="MBB5058048.1"/>
    <property type="molecule type" value="Genomic_DNA"/>
</dbReference>
<evidence type="ECO:0000256" key="6">
    <source>
        <dbReference type="ARBA" id="ARBA00022837"/>
    </source>
</evidence>
<evidence type="ECO:0000256" key="3">
    <source>
        <dbReference type="ARBA" id="ARBA00022723"/>
    </source>
</evidence>
<evidence type="ECO:0000256" key="1">
    <source>
        <dbReference type="ARBA" id="ARBA00001913"/>
    </source>
</evidence>
<evidence type="ECO:0000259" key="9">
    <source>
        <dbReference type="PROSITE" id="PS51695"/>
    </source>
</evidence>
<keyword evidence="11" id="KW-1185">Reference proteome</keyword>
<dbReference type="Gene3D" id="2.60.40.10">
    <property type="entry name" value="Immunoglobulins"/>
    <property type="match status" value="4"/>
</dbReference>
<dbReference type="GO" id="GO:0006508">
    <property type="term" value="P:proteolysis"/>
    <property type="evidence" value="ECO:0007669"/>
    <property type="project" value="UniProtKB-KW"/>
</dbReference>
<keyword evidence="6" id="KW-0106">Calcium</keyword>
<dbReference type="InterPro" id="IPR013783">
    <property type="entry name" value="Ig-like_fold"/>
</dbReference>
<dbReference type="CDD" id="cd04056">
    <property type="entry name" value="Peptidases_S53"/>
    <property type="match status" value="1"/>
</dbReference>
<dbReference type="InterPro" id="IPR030400">
    <property type="entry name" value="Sedolisin_dom"/>
</dbReference>
<dbReference type="Pfam" id="PF09286">
    <property type="entry name" value="Pro-kuma_activ"/>
    <property type="match status" value="1"/>
</dbReference>
<dbReference type="InterPro" id="IPR036852">
    <property type="entry name" value="Peptidase_S8/S53_dom_sf"/>
</dbReference>
<evidence type="ECO:0000256" key="2">
    <source>
        <dbReference type="ARBA" id="ARBA00022670"/>
    </source>
</evidence>
<dbReference type="InterPro" id="IPR032109">
    <property type="entry name" value="Big_3_5"/>
</dbReference>
<feature type="chain" id="PRO_5031255913" description="Peptidase S53 domain-containing protein" evidence="8">
    <location>
        <begin position="19"/>
        <end position="1180"/>
    </location>
</feature>
<dbReference type="PANTHER" id="PTHR14218:SF15">
    <property type="entry name" value="TRIPEPTIDYL-PEPTIDASE 1"/>
    <property type="match status" value="1"/>
</dbReference>
<dbReference type="PANTHER" id="PTHR14218">
    <property type="entry name" value="PROTEASE S8 TRIPEPTIDYL PEPTIDASE I CLN2"/>
    <property type="match status" value="1"/>
</dbReference>
<dbReference type="SUPFAM" id="SSF54897">
    <property type="entry name" value="Protease propeptides/inhibitors"/>
    <property type="match status" value="1"/>
</dbReference>
<evidence type="ECO:0000256" key="8">
    <source>
        <dbReference type="SAM" id="SignalP"/>
    </source>
</evidence>
<name>A0A7W7ZE27_9BACT</name>
<dbReference type="CDD" id="cd11377">
    <property type="entry name" value="Pro-peptidase_S53"/>
    <property type="match status" value="1"/>
</dbReference>
<evidence type="ECO:0000256" key="4">
    <source>
        <dbReference type="ARBA" id="ARBA00022801"/>
    </source>
</evidence>
<dbReference type="InterPro" id="IPR050819">
    <property type="entry name" value="Tripeptidyl-peptidase_I"/>
</dbReference>
<sequence length="1180" mass="120983">MKKVVIATLFAISSYLPAAVVPGSLSARARVTNPVDDRVLVTLAGNTHRATRDLTNDRGAVAANFSMPHMLLQLKRSPEQETALQKAMEAMNKPGSPTYHSWLSEQEFDEQYGVNHDDLVRVTSWLAGHGFTVGGITPDGMVVDFSGTAAMVREAFHTDIHRLELRNGEKHVANMSDPQIPASLASVVVGPTSLSDFKPRPTHTKRSKVVATEAQKTASRLGMSADYTAPEGDSTAYLFTPGDAQTIYNTTPLLAAGHTGKGQTIGLIEDETAYDPSGTGTSADWTTFMNTFDLAKYGGKQTTSFPAGPIFCGQPGDYSDGTDIEVALDIEYASAMAPGANVVVEACQDGYSTFGGLIAVENLVSAEKIAAPVLSISYGFCEVGNGAANNAAYSYAYQHGAARGVSIFVSSGDDGARSCDDGNDVSYFGTGTSGFATTPYNVAVGGTDFSDTYSHTRSTYWNSFNASDFSSAKSYIPEIPWNDTCASELISGYLGYPSTYGANGFCESALAATFTPSGSLEFIDVVAASGGPSSCYSGTPDDSGIANGTCKGQPKPSWQRVFGNPNDSVRDIPDVSLFASNGIWGHYIVLCASNPAEGQDGTQPCTGTPDTWVGEGGTSASAPMMAGIQTLINDYTKEVAGNPNYLYYSLANTEYGSTGSAACNSSAGTNGTSGCIFHDITLGDINTPCTYYPNATVSFNCFGIMNDTNINAPSGFPIGVGSLSATSYQKTYGTNVGWDFATGIGSVNAWNLAQGFAKAYGAASPFKATVGLTESVSSYVYSHGPTSITLTATVTGTGTYPTGTVTFAIGGTVLSTVTLEPTAGCSTGGSCTEVATYAASTASLGVGAYTVTATYNANNENYGTSNNQVTLRVVKAGTVANTTALTVSPSTFAAGSSNVVLATKVSSASGTPSGTVTFTISGVSQGVCTLNGSSACSITIYPTRLLAGTHPVIAVYSGSPTYASSTSAATNLVITPAATTTVASGSSSVVTGGMVTLVATVKRPAGYNGIPTGKVQFTSAGLLLSSQGAVTLDPTGKAVYEQELTGVIAGTYQVIAKYSGDSTDSESTSQVLTVVVTRAETEVTLKASANPVAEGTSTLITATVSHACCSTITPTGTVTFLLGAKTLGAVSLGSGSAALSVSTTGLAPGKYSVVVNYSGDATNQPSTRTLSLTVAAPAAS</sequence>
<dbReference type="Gene3D" id="3.40.50.200">
    <property type="entry name" value="Peptidase S8/S53 domain"/>
    <property type="match status" value="1"/>
</dbReference>
<feature type="domain" description="Peptidase S53" evidence="9">
    <location>
        <begin position="238"/>
        <end position="759"/>
    </location>
</feature>
<keyword evidence="4" id="KW-0378">Hydrolase</keyword>
<dbReference type="PROSITE" id="PS00138">
    <property type="entry name" value="SUBTILASE_SER"/>
    <property type="match status" value="1"/>
</dbReference>
<dbReference type="AlphaFoldDB" id="A0A7W7ZE27"/>
<accession>A0A7W7ZE27</accession>
<keyword evidence="8" id="KW-0732">Signal</keyword>